<dbReference type="Pfam" id="PF03886">
    <property type="entry name" value="ABC_trans_aux"/>
    <property type="match status" value="1"/>
</dbReference>
<dbReference type="Gene3D" id="3.40.50.10610">
    <property type="entry name" value="ABC-type transport auxiliary lipoprotein component"/>
    <property type="match status" value="1"/>
</dbReference>
<evidence type="ECO:0000313" key="3">
    <source>
        <dbReference type="Proteomes" id="UP000199561"/>
    </source>
</evidence>
<protein>
    <submittedName>
        <fullName evidence="2">Cholesterol transport system auxiliary component</fullName>
    </submittedName>
</protein>
<dbReference type="Proteomes" id="UP000199561">
    <property type="component" value="Unassembled WGS sequence"/>
</dbReference>
<dbReference type="RefSeq" id="WP_090667114.1">
    <property type="nucleotide sequence ID" value="NZ_FOUF01000007.1"/>
</dbReference>
<keyword evidence="3" id="KW-1185">Reference proteome</keyword>
<accession>A0A1I4NBW7</accession>
<dbReference type="EMBL" id="FOUF01000007">
    <property type="protein sequence ID" value="SFM13024.1"/>
    <property type="molecule type" value="Genomic_DNA"/>
</dbReference>
<evidence type="ECO:0000259" key="1">
    <source>
        <dbReference type="Pfam" id="PF03886"/>
    </source>
</evidence>
<sequence>MMKFAIMLLLLAGCTLTPKKTTPVAVYDFGPPASVEQHTPISIDHSILVTDILAPVWLDNQTIAYRLAYHDPARIYAYANSRWAASPAKLLTQRLKHKLSTHTRNGIVSSRDGLKADYTLLIELEEFTQVFDQPEQSRAVIRLRASLIERSTRQLLAQNPFTIERNTPSADAAGAVATLISASDAMAAALIDWLIEHLTLKASHGNQ</sequence>
<feature type="domain" description="ABC-type transport auxiliary lipoprotein component" evidence="1">
    <location>
        <begin position="27"/>
        <end position="189"/>
    </location>
</feature>
<dbReference type="STRING" id="52442.SAMN05421880_10749"/>
<gene>
    <name evidence="2" type="ORF">SAMN05421880_10749</name>
</gene>
<dbReference type="SUPFAM" id="SSF159594">
    <property type="entry name" value="XCC0632-like"/>
    <property type="match status" value="1"/>
</dbReference>
<reference evidence="2 3" key="1">
    <citation type="submission" date="2016-10" db="EMBL/GenBank/DDBJ databases">
        <authorList>
            <person name="de Groot N.N."/>
        </authorList>
    </citation>
    <scope>NUCLEOTIDE SEQUENCE [LARGE SCALE GENOMIC DNA]</scope>
    <source>
        <strain evidence="2 3">Nm146</strain>
    </source>
</reference>
<name>A0A1I4NBW7_9PROT</name>
<dbReference type="InterPro" id="IPR005586">
    <property type="entry name" value="ABC_trans_aux"/>
</dbReference>
<evidence type="ECO:0000313" key="2">
    <source>
        <dbReference type="EMBL" id="SFM13024.1"/>
    </source>
</evidence>
<proteinExistence type="predicted"/>
<organism evidence="2 3">
    <name type="scientific">Nitrosomonas nitrosa</name>
    <dbReference type="NCBI Taxonomy" id="52442"/>
    <lineage>
        <taxon>Bacteria</taxon>
        <taxon>Pseudomonadati</taxon>
        <taxon>Pseudomonadota</taxon>
        <taxon>Betaproteobacteria</taxon>
        <taxon>Nitrosomonadales</taxon>
        <taxon>Nitrosomonadaceae</taxon>
        <taxon>Nitrosomonas</taxon>
    </lineage>
</organism>
<dbReference type="AlphaFoldDB" id="A0A1I4NBW7"/>